<protein>
    <submittedName>
        <fullName evidence="1">Uncharacterized protein</fullName>
    </submittedName>
</protein>
<accession>A0ACC2NT91</accession>
<comment type="caution">
    <text evidence="1">The sequence shown here is derived from an EMBL/GenBank/DDBJ whole genome shotgun (WGS) entry which is preliminary data.</text>
</comment>
<evidence type="ECO:0000313" key="2">
    <source>
        <dbReference type="Proteomes" id="UP001239111"/>
    </source>
</evidence>
<keyword evidence="2" id="KW-1185">Reference proteome</keyword>
<evidence type="ECO:0000313" key="1">
    <source>
        <dbReference type="EMBL" id="KAJ8673811.1"/>
    </source>
</evidence>
<dbReference type="EMBL" id="CM056743">
    <property type="protein sequence ID" value="KAJ8673811.1"/>
    <property type="molecule type" value="Genomic_DNA"/>
</dbReference>
<dbReference type="Proteomes" id="UP001239111">
    <property type="component" value="Chromosome 3"/>
</dbReference>
<reference evidence="1" key="1">
    <citation type="submission" date="2023-04" db="EMBL/GenBank/DDBJ databases">
        <title>A chromosome-level genome assembly of the parasitoid wasp Eretmocerus hayati.</title>
        <authorList>
            <person name="Zhong Y."/>
            <person name="Liu S."/>
            <person name="Liu Y."/>
        </authorList>
    </citation>
    <scope>NUCLEOTIDE SEQUENCE</scope>
    <source>
        <strain evidence="1">ZJU_SS_LIU_2023</strain>
    </source>
</reference>
<proteinExistence type="predicted"/>
<gene>
    <name evidence="1" type="ORF">QAD02_005073</name>
</gene>
<name>A0ACC2NT91_9HYME</name>
<organism evidence="1 2">
    <name type="scientific">Eretmocerus hayati</name>
    <dbReference type="NCBI Taxonomy" id="131215"/>
    <lineage>
        <taxon>Eukaryota</taxon>
        <taxon>Metazoa</taxon>
        <taxon>Ecdysozoa</taxon>
        <taxon>Arthropoda</taxon>
        <taxon>Hexapoda</taxon>
        <taxon>Insecta</taxon>
        <taxon>Pterygota</taxon>
        <taxon>Neoptera</taxon>
        <taxon>Endopterygota</taxon>
        <taxon>Hymenoptera</taxon>
        <taxon>Apocrita</taxon>
        <taxon>Proctotrupomorpha</taxon>
        <taxon>Chalcidoidea</taxon>
        <taxon>Aphelinidae</taxon>
        <taxon>Aphelininae</taxon>
        <taxon>Eretmocerus</taxon>
    </lineage>
</organism>
<sequence>MPSLSPQQIQTVVHRALGSDTHILDYRLEPFTKQKNGILGMHYLLTVRTNRSQRTYSYFLKTPAEASVIRDMMGGTVFSEEIHFYKHIQPLLIANYNIEKWSPSCYLADINTLVLEDLRAQGFSISVDWPLNGTLVRSALSSLARFHASSILVQMRLGPSFKSLYSNAIEEKVYTNLQKFRQINLVGYETVALMAGKLGLDSSLVQKVFDRAYENMKPEEGKCNVLCHSDLWKNNLMFDKSVPPRCVLVDYQMLKYASPALDVGMLLYVNTTPEFRKEFEGEMLEHYYSTFCTTLLTSDLSDQVQIPSYDSMLKDYHEKRLIGITYAAFFLPSLYLSVEDLSMLLNNPAELEKWLFRNRFDLISAHMDVDPLYKNKMKDIVTELIEEGKRVLGDG</sequence>